<comment type="caution">
    <text evidence="7">The sequence shown here is derived from an EMBL/GenBank/DDBJ whole genome shotgun (WGS) entry which is preliminary data.</text>
</comment>
<dbReference type="InterPro" id="IPR003439">
    <property type="entry name" value="ABC_transporter-like_ATP-bd"/>
</dbReference>
<evidence type="ECO:0000313" key="7">
    <source>
        <dbReference type="EMBL" id="MFC7326068.1"/>
    </source>
</evidence>
<dbReference type="PROSITE" id="PS50893">
    <property type="entry name" value="ABC_TRANSPORTER_2"/>
    <property type="match status" value="1"/>
</dbReference>
<accession>A0ABD6APL9</accession>
<comment type="similarity">
    <text evidence="1">Belongs to the ABC transporter superfamily.</text>
</comment>
<gene>
    <name evidence="7" type="ORF">ACFQMF_16050</name>
</gene>
<dbReference type="SMART" id="SM00382">
    <property type="entry name" value="AAA"/>
    <property type="match status" value="1"/>
</dbReference>
<dbReference type="FunFam" id="3.40.50.300:FF:000016">
    <property type="entry name" value="Oligopeptide ABC transporter ATP-binding component"/>
    <property type="match status" value="1"/>
</dbReference>
<dbReference type="GO" id="GO:0005524">
    <property type="term" value="F:ATP binding"/>
    <property type="evidence" value="ECO:0007669"/>
    <property type="project" value="UniProtKB-KW"/>
</dbReference>
<dbReference type="RefSeq" id="WP_256409741.1">
    <property type="nucleotide sequence ID" value="NZ_JANHDN010000006.1"/>
</dbReference>
<evidence type="ECO:0000259" key="6">
    <source>
        <dbReference type="PROSITE" id="PS50893"/>
    </source>
</evidence>
<dbReference type="Pfam" id="PF00005">
    <property type="entry name" value="ABC_tran"/>
    <property type="match status" value="1"/>
</dbReference>
<evidence type="ECO:0000256" key="3">
    <source>
        <dbReference type="ARBA" id="ARBA00022741"/>
    </source>
</evidence>
<dbReference type="Pfam" id="PF08352">
    <property type="entry name" value="oligo_HPY"/>
    <property type="match status" value="1"/>
</dbReference>
<keyword evidence="4 7" id="KW-0067">ATP-binding</keyword>
<evidence type="ECO:0000256" key="5">
    <source>
        <dbReference type="SAM" id="MobiDB-lite"/>
    </source>
</evidence>
<name>A0ABD6APL9_9EURY</name>
<organism evidence="7 8">
    <name type="scientific">Halorubrum rutilum</name>
    <dbReference type="NCBI Taxonomy" id="1364933"/>
    <lineage>
        <taxon>Archaea</taxon>
        <taxon>Methanobacteriati</taxon>
        <taxon>Methanobacteriota</taxon>
        <taxon>Stenosarchaea group</taxon>
        <taxon>Halobacteria</taxon>
        <taxon>Halobacteriales</taxon>
        <taxon>Haloferacaceae</taxon>
        <taxon>Halorubrum</taxon>
    </lineage>
</organism>
<reference evidence="7 8" key="1">
    <citation type="journal article" date="2019" name="Int. J. Syst. Evol. Microbiol.">
        <title>The Global Catalogue of Microorganisms (GCM) 10K type strain sequencing project: providing services to taxonomists for standard genome sequencing and annotation.</title>
        <authorList>
            <consortium name="The Broad Institute Genomics Platform"/>
            <consortium name="The Broad Institute Genome Sequencing Center for Infectious Disease"/>
            <person name="Wu L."/>
            <person name="Ma J."/>
        </authorList>
    </citation>
    <scope>NUCLEOTIDE SEQUENCE [LARGE SCALE GENOMIC DNA]</scope>
    <source>
        <strain evidence="7 8">CGMCC 1.12554</strain>
    </source>
</reference>
<feature type="compositionally biased region" description="Basic and acidic residues" evidence="5">
    <location>
        <begin position="282"/>
        <end position="304"/>
    </location>
</feature>
<dbReference type="PROSITE" id="PS00211">
    <property type="entry name" value="ABC_TRANSPORTER_1"/>
    <property type="match status" value="1"/>
</dbReference>
<evidence type="ECO:0000256" key="2">
    <source>
        <dbReference type="ARBA" id="ARBA00022448"/>
    </source>
</evidence>
<sequence>MSLTDNADEIVTRGARKEADSMVQVEGLKKHFPIHEGILRKRAGEVRAVDGVSFSIGEGQTFGLVGESGSGKTTMGRAMLRLTEPTAGTVRIDGQNVVDLSEDELKRFRQNMQIVHQDPTSSLNPRHRVKTIIEAPLKIHDYGDAKERIERIEELLDMVDLPREYMYRHPGQLSGGQKQRVGIARAVALNPKFVVLDEPTSALDVSVQARIVNILQRIQKEYGITYLFITHDLSLLRNVADRIGVMYLGRLVEVGDVQSVFRTPEHPYSRALLSAISTVSDADKQAKPEQQKLEGEIPDPREKPSGCAFRSRCPRAFDACSGEEPSMYELGDDQEARCYLHDDRYREEPDW</sequence>
<evidence type="ECO:0000256" key="4">
    <source>
        <dbReference type="ARBA" id="ARBA00022840"/>
    </source>
</evidence>
<dbReference type="PANTHER" id="PTHR43776:SF7">
    <property type="entry name" value="D,D-DIPEPTIDE TRANSPORT ATP-BINDING PROTEIN DDPF-RELATED"/>
    <property type="match status" value="1"/>
</dbReference>
<evidence type="ECO:0000256" key="1">
    <source>
        <dbReference type="ARBA" id="ARBA00005417"/>
    </source>
</evidence>
<keyword evidence="3" id="KW-0547">Nucleotide-binding</keyword>
<keyword evidence="8" id="KW-1185">Reference proteome</keyword>
<dbReference type="GO" id="GO:0055085">
    <property type="term" value="P:transmembrane transport"/>
    <property type="evidence" value="ECO:0007669"/>
    <property type="project" value="UniProtKB-ARBA"/>
</dbReference>
<dbReference type="NCBIfam" id="TIGR01727">
    <property type="entry name" value="oligo_HPY"/>
    <property type="match status" value="1"/>
</dbReference>
<proteinExistence type="inferred from homology"/>
<protein>
    <submittedName>
        <fullName evidence="7">ABC transporter ATP-binding protein</fullName>
    </submittedName>
</protein>
<dbReference type="InterPro" id="IPR027417">
    <property type="entry name" value="P-loop_NTPase"/>
</dbReference>
<dbReference type="Proteomes" id="UP001596545">
    <property type="component" value="Unassembled WGS sequence"/>
</dbReference>
<feature type="region of interest" description="Disordered" evidence="5">
    <location>
        <begin position="282"/>
        <end position="307"/>
    </location>
</feature>
<dbReference type="InterPro" id="IPR013563">
    <property type="entry name" value="Oligopep_ABC_C"/>
</dbReference>
<dbReference type="EMBL" id="JBHTBL010000032">
    <property type="protein sequence ID" value="MFC7326068.1"/>
    <property type="molecule type" value="Genomic_DNA"/>
</dbReference>
<dbReference type="InterPro" id="IPR050319">
    <property type="entry name" value="ABC_transp_ATP-bind"/>
</dbReference>
<evidence type="ECO:0000313" key="8">
    <source>
        <dbReference type="Proteomes" id="UP001596545"/>
    </source>
</evidence>
<dbReference type="Gene3D" id="3.40.50.300">
    <property type="entry name" value="P-loop containing nucleotide triphosphate hydrolases"/>
    <property type="match status" value="1"/>
</dbReference>
<dbReference type="InterPro" id="IPR003593">
    <property type="entry name" value="AAA+_ATPase"/>
</dbReference>
<dbReference type="CDD" id="cd03257">
    <property type="entry name" value="ABC_NikE_OppD_transporters"/>
    <property type="match status" value="1"/>
</dbReference>
<keyword evidence="2" id="KW-0813">Transport</keyword>
<feature type="domain" description="ABC transporter" evidence="6">
    <location>
        <begin position="23"/>
        <end position="273"/>
    </location>
</feature>
<dbReference type="InterPro" id="IPR017871">
    <property type="entry name" value="ABC_transporter-like_CS"/>
</dbReference>
<dbReference type="SUPFAM" id="SSF52540">
    <property type="entry name" value="P-loop containing nucleoside triphosphate hydrolases"/>
    <property type="match status" value="1"/>
</dbReference>
<dbReference type="PANTHER" id="PTHR43776">
    <property type="entry name" value="TRANSPORT ATP-BINDING PROTEIN"/>
    <property type="match status" value="1"/>
</dbReference>
<dbReference type="AlphaFoldDB" id="A0ABD6APL9"/>